<dbReference type="InterPro" id="IPR052064">
    <property type="entry name" value="Mito_IMP1_subunit"/>
</dbReference>
<dbReference type="InterPro" id="IPR019758">
    <property type="entry name" value="Pept_S26A_signal_pept_1_CS"/>
</dbReference>
<dbReference type="PRINTS" id="PR00727">
    <property type="entry name" value="LEADERPTASE"/>
</dbReference>
<evidence type="ECO:0000256" key="1">
    <source>
        <dbReference type="ARBA" id="ARBA00004273"/>
    </source>
</evidence>
<dbReference type="PROSITE" id="PS00761">
    <property type="entry name" value="SPASE_I_3"/>
    <property type="match status" value="1"/>
</dbReference>
<feature type="domain" description="Peptidase S26" evidence="9">
    <location>
        <begin position="6"/>
        <end position="144"/>
    </location>
</feature>
<evidence type="ECO:0000313" key="10">
    <source>
        <dbReference type="EMBL" id="KLT39082.1"/>
    </source>
</evidence>
<keyword evidence="3 8" id="KW-0378">Hydrolase</keyword>
<dbReference type="GO" id="GO:0006465">
    <property type="term" value="P:signal peptide processing"/>
    <property type="evidence" value="ECO:0007669"/>
    <property type="project" value="InterPro"/>
</dbReference>
<dbReference type="OrthoDB" id="308440at2759"/>
<keyword evidence="2 8" id="KW-0999">Mitochondrion inner membrane</keyword>
<proteinExistence type="inferred from homology"/>
<dbReference type="Pfam" id="PF10502">
    <property type="entry name" value="Peptidase_S26"/>
    <property type="match status" value="1"/>
</dbReference>
<dbReference type="GeneID" id="28980584"/>
<keyword evidence="8" id="KW-0645">Protease</keyword>
<evidence type="ECO:0000256" key="5">
    <source>
        <dbReference type="ARBA" id="ARBA00023136"/>
    </source>
</evidence>
<dbReference type="NCBIfam" id="TIGR02227">
    <property type="entry name" value="sigpep_I_bact"/>
    <property type="match status" value="1"/>
</dbReference>
<accession>A0A0J0XDD8</accession>
<feature type="active site" evidence="7">
    <location>
        <position position="76"/>
    </location>
</feature>
<evidence type="ECO:0000256" key="4">
    <source>
        <dbReference type="ARBA" id="ARBA00023128"/>
    </source>
</evidence>
<gene>
    <name evidence="10" type="ORF">CC85DRAFT_224422</name>
</gene>
<name>A0A0J0XDD8_9TREE</name>
<keyword evidence="11" id="KW-1185">Reference proteome</keyword>
<feature type="non-terminal residue" evidence="10">
    <location>
        <position position="1"/>
    </location>
</feature>
<organism evidence="10 11">
    <name type="scientific">Cutaneotrichosporon oleaginosum</name>
    <dbReference type="NCBI Taxonomy" id="879819"/>
    <lineage>
        <taxon>Eukaryota</taxon>
        <taxon>Fungi</taxon>
        <taxon>Dikarya</taxon>
        <taxon>Basidiomycota</taxon>
        <taxon>Agaricomycotina</taxon>
        <taxon>Tremellomycetes</taxon>
        <taxon>Trichosporonales</taxon>
        <taxon>Trichosporonaceae</taxon>
        <taxon>Cutaneotrichosporon</taxon>
    </lineage>
</organism>
<sequence>VKIFAAFHVLTEGVVNTQPCAGWSMYPTLDSFGDVVVLFPLAYWRPKIWGMSNKRPERGDLVVTTNMTNPAYTVCKRVVGIEGDVVEIEPTRTVDGSKSWAQGRFLRVPKGHIWVVGDNLSNSIDSRDYGPVPLAMVKGKVTTRVSLIR</sequence>
<dbReference type="EMBL" id="KQ087271">
    <property type="protein sequence ID" value="KLT39082.1"/>
    <property type="molecule type" value="Genomic_DNA"/>
</dbReference>
<dbReference type="STRING" id="879819.A0A0J0XDD8"/>
<protein>
    <recommendedName>
        <fullName evidence="8">Mitochondrial inner membrane protease subunit</fullName>
        <ecNumber evidence="8">3.4.21.-</ecNumber>
    </recommendedName>
</protein>
<evidence type="ECO:0000256" key="2">
    <source>
        <dbReference type="ARBA" id="ARBA00022792"/>
    </source>
</evidence>
<keyword evidence="5" id="KW-0472">Membrane</keyword>
<dbReference type="Proteomes" id="UP000053611">
    <property type="component" value="Unassembled WGS sequence"/>
</dbReference>
<comment type="subcellular location">
    <subcellularLocation>
        <location evidence="1 8">Mitochondrion inner membrane</location>
    </subcellularLocation>
</comment>
<evidence type="ECO:0000313" key="11">
    <source>
        <dbReference type="Proteomes" id="UP000053611"/>
    </source>
</evidence>
<dbReference type="Gene3D" id="2.10.109.10">
    <property type="entry name" value="Umud Fragment, subunit A"/>
    <property type="match status" value="1"/>
</dbReference>
<reference evidence="10 11" key="1">
    <citation type="submission" date="2015-03" db="EMBL/GenBank/DDBJ databases">
        <title>Genomics and transcriptomics of the oil-accumulating basidiomycete yeast T. oleaginosus allow insights into substrate utilization and the diverse evolutionary trajectories of mating systems in fungi.</title>
        <authorList>
            <consortium name="DOE Joint Genome Institute"/>
            <person name="Kourist R."/>
            <person name="Kracht O."/>
            <person name="Bracharz F."/>
            <person name="Lipzen A."/>
            <person name="Nolan M."/>
            <person name="Ohm R."/>
            <person name="Grigoriev I."/>
            <person name="Sun S."/>
            <person name="Heitman J."/>
            <person name="Bruck T."/>
            <person name="Nowrousian M."/>
        </authorList>
    </citation>
    <scope>NUCLEOTIDE SEQUENCE [LARGE SCALE GENOMIC DNA]</scope>
    <source>
        <strain evidence="10 11">IBC0246</strain>
    </source>
</reference>
<dbReference type="PANTHER" id="PTHR12383:SF16">
    <property type="entry name" value="MITOCHONDRIAL INNER MEMBRANE PROTEASE SUBUNIT 1"/>
    <property type="match status" value="1"/>
</dbReference>
<dbReference type="InterPro" id="IPR000223">
    <property type="entry name" value="Pept_S26A_signal_pept_1"/>
</dbReference>
<evidence type="ECO:0000259" key="9">
    <source>
        <dbReference type="Pfam" id="PF10502"/>
    </source>
</evidence>
<comment type="similarity">
    <text evidence="6">Belongs to the peptidase S26 family. IMP1 subfamily.</text>
</comment>
<evidence type="ECO:0000256" key="3">
    <source>
        <dbReference type="ARBA" id="ARBA00022801"/>
    </source>
</evidence>
<dbReference type="InterPro" id="IPR019533">
    <property type="entry name" value="Peptidase_S26"/>
</dbReference>
<dbReference type="EC" id="3.4.21.-" evidence="8"/>
<keyword evidence="4 8" id="KW-0496">Mitochondrion</keyword>
<dbReference type="GO" id="GO:0042720">
    <property type="term" value="C:mitochondrial inner membrane peptidase complex"/>
    <property type="evidence" value="ECO:0007669"/>
    <property type="project" value="TreeGrafter"/>
</dbReference>
<dbReference type="SUPFAM" id="SSF51306">
    <property type="entry name" value="LexA/Signal peptidase"/>
    <property type="match status" value="1"/>
</dbReference>
<feature type="non-terminal residue" evidence="10">
    <location>
        <position position="149"/>
    </location>
</feature>
<evidence type="ECO:0000256" key="7">
    <source>
        <dbReference type="PIRSR" id="PIRSR600223-1"/>
    </source>
</evidence>
<evidence type="ECO:0000256" key="6">
    <source>
        <dbReference type="ARBA" id="ARBA00038445"/>
    </source>
</evidence>
<dbReference type="GO" id="GO:0004252">
    <property type="term" value="F:serine-type endopeptidase activity"/>
    <property type="evidence" value="ECO:0007669"/>
    <property type="project" value="InterPro"/>
</dbReference>
<dbReference type="AlphaFoldDB" id="A0A0J0XDD8"/>
<dbReference type="GO" id="GO:0006627">
    <property type="term" value="P:protein processing involved in protein targeting to mitochondrion"/>
    <property type="evidence" value="ECO:0007669"/>
    <property type="project" value="TreeGrafter"/>
</dbReference>
<feature type="active site" evidence="7">
    <location>
        <position position="24"/>
    </location>
</feature>
<dbReference type="CDD" id="cd06530">
    <property type="entry name" value="S26_SPase_I"/>
    <property type="match status" value="1"/>
</dbReference>
<dbReference type="InterPro" id="IPR036286">
    <property type="entry name" value="LexA/Signal_pep-like_sf"/>
</dbReference>
<dbReference type="PANTHER" id="PTHR12383">
    <property type="entry name" value="PROTEASE FAMILY S26 MITOCHONDRIAL INNER MEMBRANE PROTEASE-RELATED"/>
    <property type="match status" value="1"/>
</dbReference>
<evidence type="ECO:0000256" key="8">
    <source>
        <dbReference type="RuleBase" id="RU362041"/>
    </source>
</evidence>